<evidence type="ECO:0000256" key="1">
    <source>
        <dbReference type="SAM" id="MobiDB-lite"/>
    </source>
</evidence>
<feature type="chain" id="PRO_5036262168" evidence="2">
    <location>
        <begin position="21"/>
        <end position="247"/>
    </location>
</feature>
<accession>A0A8D8U9M1</accession>
<sequence length="247" mass="23946">MAVSNVLFVVLLGVFGAALAKPPAEVPTTAATTTVGFGNGTGTTPAGGVEDYLSDADKAKICEVKPATSNSTTPASVTPASVTHASTTPSSTTSGLCASVGSADDFCSKMAASVHGTSPRCVALNVCSFKTANATGGNSTAGTGSTIHGTGSTRAGTGSTPAGTGTTPAGTGTTTAGTGSTSAGAGPAIIVPEPNTAYITCDATPAGFQQLKTCPNSKTIFIYPHSGPSNATSVDPTSASKTTKKIF</sequence>
<proteinExistence type="predicted"/>
<reference evidence="3" key="1">
    <citation type="submission" date="2021-05" db="EMBL/GenBank/DDBJ databases">
        <authorList>
            <person name="Alioto T."/>
            <person name="Alioto T."/>
            <person name="Gomez Garrido J."/>
        </authorList>
    </citation>
    <scope>NUCLEOTIDE SEQUENCE</scope>
</reference>
<dbReference type="AlphaFoldDB" id="A0A8D8U9M1"/>
<organism evidence="3">
    <name type="scientific">Cacopsylla melanoneura</name>
    <dbReference type="NCBI Taxonomy" id="428564"/>
    <lineage>
        <taxon>Eukaryota</taxon>
        <taxon>Metazoa</taxon>
        <taxon>Ecdysozoa</taxon>
        <taxon>Arthropoda</taxon>
        <taxon>Hexapoda</taxon>
        <taxon>Insecta</taxon>
        <taxon>Pterygota</taxon>
        <taxon>Neoptera</taxon>
        <taxon>Paraneoptera</taxon>
        <taxon>Hemiptera</taxon>
        <taxon>Sternorrhyncha</taxon>
        <taxon>Psylloidea</taxon>
        <taxon>Psyllidae</taxon>
        <taxon>Psyllinae</taxon>
        <taxon>Cacopsylla</taxon>
    </lineage>
</organism>
<feature type="signal peptide" evidence="2">
    <location>
        <begin position="1"/>
        <end position="20"/>
    </location>
</feature>
<evidence type="ECO:0000256" key="2">
    <source>
        <dbReference type="SAM" id="SignalP"/>
    </source>
</evidence>
<dbReference type="EMBL" id="HBUF01339643">
    <property type="protein sequence ID" value="CAG6700970.1"/>
    <property type="molecule type" value="Transcribed_RNA"/>
</dbReference>
<dbReference type="EMBL" id="HBUF01339644">
    <property type="protein sequence ID" value="CAG6700977.1"/>
    <property type="molecule type" value="Transcribed_RNA"/>
</dbReference>
<dbReference type="EMBL" id="HBUF01339632">
    <property type="protein sequence ID" value="CAG6700915.1"/>
    <property type="molecule type" value="Transcribed_RNA"/>
</dbReference>
<dbReference type="EMBL" id="HBUF01339639">
    <property type="protein sequence ID" value="CAG6700948.1"/>
    <property type="molecule type" value="Transcribed_RNA"/>
</dbReference>
<keyword evidence="2" id="KW-0732">Signal</keyword>
<feature type="region of interest" description="Disordered" evidence="1">
    <location>
        <begin position="138"/>
        <end position="188"/>
    </location>
</feature>
<feature type="region of interest" description="Disordered" evidence="1">
    <location>
        <begin position="67"/>
        <end position="93"/>
    </location>
</feature>
<feature type="region of interest" description="Disordered" evidence="1">
    <location>
        <begin position="228"/>
        <end position="247"/>
    </location>
</feature>
<feature type="compositionally biased region" description="Low complexity" evidence="1">
    <location>
        <begin position="75"/>
        <end position="93"/>
    </location>
</feature>
<name>A0A8D8U9M1_9HEMI</name>
<protein>
    <submittedName>
        <fullName evidence="3">Uncharacterized protein</fullName>
    </submittedName>
</protein>
<feature type="compositionally biased region" description="Polar residues" evidence="1">
    <location>
        <begin position="228"/>
        <end position="241"/>
    </location>
</feature>
<evidence type="ECO:0000313" key="3">
    <source>
        <dbReference type="EMBL" id="CAG6700934.1"/>
    </source>
</evidence>
<dbReference type="EMBL" id="HBUF01339636">
    <property type="protein sequence ID" value="CAG6700934.1"/>
    <property type="molecule type" value="Transcribed_RNA"/>
</dbReference>